<evidence type="ECO:0000313" key="3">
    <source>
        <dbReference type="EMBL" id="PTM60238.1"/>
    </source>
</evidence>
<dbReference type="EMBL" id="PZZL01000003">
    <property type="protein sequence ID" value="PTM60238.1"/>
    <property type="molecule type" value="Genomic_DNA"/>
</dbReference>
<protein>
    <submittedName>
        <fullName evidence="3">Uncharacterized protein</fullName>
    </submittedName>
</protein>
<keyword evidence="4" id="KW-1185">Reference proteome</keyword>
<keyword evidence="2" id="KW-0472">Membrane</keyword>
<name>A0A2T4ZEB8_9HYPH</name>
<feature type="compositionally biased region" description="Low complexity" evidence="1">
    <location>
        <begin position="39"/>
        <end position="54"/>
    </location>
</feature>
<evidence type="ECO:0000256" key="1">
    <source>
        <dbReference type="SAM" id="MobiDB-lite"/>
    </source>
</evidence>
<comment type="caution">
    <text evidence="3">The sequence shown here is derived from an EMBL/GenBank/DDBJ whole genome shotgun (WGS) entry which is preliminary data.</text>
</comment>
<sequence>MREPSILKRLGDWSMVAASFGLVLFAATALRPPHPAMSPVTTTPTTPVVITAAR</sequence>
<keyword evidence="2" id="KW-1133">Transmembrane helix</keyword>
<feature type="region of interest" description="Disordered" evidence="1">
    <location>
        <begin position="34"/>
        <end position="54"/>
    </location>
</feature>
<gene>
    <name evidence="3" type="ORF">C8P69_103168</name>
</gene>
<evidence type="ECO:0000256" key="2">
    <source>
        <dbReference type="SAM" id="Phobius"/>
    </source>
</evidence>
<reference evidence="3 4" key="1">
    <citation type="submission" date="2018-04" db="EMBL/GenBank/DDBJ databases">
        <title>Genomic Encyclopedia of Archaeal and Bacterial Type Strains, Phase II (KMG-II): from individual species to whole genera.</title>
        <authorList>
            <person name="Goeker M."/>
        </authorList>
    </citation>
    <scope>NUCLEOTIDE SEQUENCE [LARGE SCALE GENOMIC DNA]</scope>
    <source>
        <strain evidence="3 4">DSM 25521</strain>
    </source>
</reference>
<keyword evidence="2" id="KW-0812">Transmembrane</keyword>
<dbReference type="Proteomes" id="UP000241808">
    <property type="component" value="Unassembled WGS sequence"/>
</dbReference>
<proteinExistence type="predicted"/>
<dbReference type="RefSeq" id="WP_170118171.1">
    <property type="nucleotide sequence ID" value="NZ_PZZL01000003.1"/>
</dbReference>
<dbReference type="AlphaFoldDB" id="A0A2T4ZEB8"/>
<accession>A0A2T4ZEB8</accession>
<organism evidence="3 4">
    <name type="scientific">Phreatobacter oligotrophus</name>
    <dbReference type="NCBI Taxonomy" id="1122261"/>
    <lineage>
        <taxon>Bacteria</taxon>
        <taxon>Pseudomonadati</taxon>
        <taxon>Pseudomonadota</taxon>
        <taxon>Alphaproteobacteria</taxon>
        <taxon>Hyphomicrobiales</taxon>
        <taxon>Phreatobacteraceae</taxon>
        <taxon>Phreatobacter</taxon>
    </lineage>
</organism>
<feature type="transmembrane region" description="Helical" evidence="2">
    <location>
        <begin position="12"/>
        <end position="30"/>
    </location>
</feature>
<evidence type="ECO:0000313" key="4">
    <source>
        <dbReference type="Proteomes" id="UP000241808"/>
    </source>
</evidence>